<dbReference type="EMBL" id="BAAAQM010000003">
    <property type="protein sequence ID" value="GAA1955830.1"/>
    <property type="molecule type" value="Genomic_DNA"/>
</dbReference>
<dbReference type="PANTHER" id="PTHR34613">
    <property type="entry name" value="SLL0800 PROTEIN"/>
    <property type="match status" value="1"/>
</dbReference>
<evidence type="ECO:0000313" key="1">
    <source>
        <dbReference type="EMBL" id="GAA1955830.1"/>
    </source>
</evidence>
<dbReference type="Proteomes" id="UP001499854">
    <property type="component" value="Unassembled WGS sequence"/>
</dbReference>
<evidence type="ECO:0008006" key="3">
    <source>
        <dbReference type="Google" id="ProtNLM"/>
    </source>
</evidence>
<dbReference type="RefSeq" id="WP_344655662.1">
    <property type="nucleotide sequence ID" value="NZ_BAAAQM010000003.1"/>
</dbReference>
<organism evidence="1 2">
    <name type="scientific">Catenulispora subtropica</name>
    <dbReference type="NCBI Taxonomy" id="450798"/>
    <lineage>
        <taxon>Bacteria</taxon>
        <taxon>Bacillati</taxon>
        <taxon>Actinomycetota</taxon>
        <taxon>Actinomycetes</taxon>
        <taxon>Catenulisporales</taxon>
        <taxon>Catenulisporaceae</taxon>
        <taxon>Catenulispora</taxon>
    </lineage>
</organism>
<reference evidence="2" key="1">
    <citation type="journal article" date="2019" name="Int. J. Syst. Evol. Microbiol.">
        <title>The Global Catalogue of Microorganisms (GCM) 10K type strain sequencing project: providing services to taxonomists for standard genome sequencing and annotation.</title>
        <authorList>
            <consortium name="The Broad Institute Genomics Platform"/>
            <consortium name="The Broad Institute Genome Sequencing Center for Infectious Disease"/>
            <person name="Wu L."/>
            <person name="Ma J."/>
        </authorList>
    </citation>
    <scope>NUCLEOTIDE SEQUENCE [LARGE SCALE GENOMIC DNA]</scope>
    <source>
        <strain evidence="2">JCM 16013</strain>
    </source>
</reference>
<evidence type="ECO:0000313" key="2">
    <source>
        <dbReference type="Proteomes" id="UP001499854"/>
    </source>
</evidence>
<name>A0ABP5C3N0_9ACTN</name>
<dbReference type="PANTHER" id="PTHR34613:SF1">
    <property type="entry name" value="SLL6017 PROTEIN"/>
    <property type="match status" value="1"/>
</dbReference>
<accession>A0ABP5C3N0</accession>
<keyword evidence="2" id="KW-1185">Reference proteome</keyword>
<comment type="caution">
    <text evidence="1">The sequence shown here is derived from an EMBL/GenBank/DDBJ whole genome shotgun (WGS) entry which is preliminary data.</text>
</comment>
<protein>
    <recommendedName>
        <fullName evidence="3">Transposase (putative) YhgA-like domain-containing protein</fullName>
    </recommendedName>
</protein>
<gene>
    <name evidence="1" type="ORF">GCM10009838_09460</name>
</gene>
<sequence length="331" mass="37088">MVGSSHEAMHRIFHHDSEMLGRTFRALGLDIPAPDTVAVISGDVTEIHPLERRVDTLLRCETADGAEYLVLVEAQRSCDPDKLYSWMYYLAYLADKYRLPVLLLVVCHDRRVAKWASQPVKRGVGDWAALTMRPLVVGPHNVPPIRDEETARRDVPLAVFSALTHAYDEGVDAILRALASALKSLDDQKQANDLAELTLIGLDDTPARAIWRQIMAIDLSFYRSSLSRELIAEGRLEGRAEGRLEGRAEGRIEGRVEGRVQGLAEGRDEGRREGRIDSRVEMLLRFVITRGIALSAEQRERIEGCADLRQLDIWLDRVLIATTAAEVFDAD</sequence>
<proteinExistence type="predicted"/>